<evidence type="ECO:0000256" key="2">
    <source>
        <dbReference type="SAM" id="SignalP"/>
    </source>
</evidence>
<sequence length="342" mass="41163">MLIETLYIWIIWLILKIPQLEIKDTIDVEVYDEFMIRNAKSKYSLFHSFLDNQENKSQPQFKVRLTQNYLIVDNQTIIEYDKEYFRVQQLNNEDQSVCQLKRNHTNMKELLLNFSVINYSNCSIAYMDEQTRITKNDIKLSFTNCKDIKVIDQFNYFQKGQLVIIVCRVLTEAKIKILYYKNYEQDFLQLYSYKISFKELPNLFIRYQAHESKQFILIINAYMLHFTIEQISFYKIDQVDEIQFSEDGTQIYAMRKSVIYQLQLQNPKVQLLELFEQQNKIKNSRILAFRCWNQGILVLTDKGYLKYLEVLNNQQFHKITIYDGFGVIMILITLFSIIVNYF</sequence>
<evidence type="ECO:0000256" key="1">
    <source>
        <dbReference type="SAM" id="Phobius"/>
    </source>
</evidence>
<keyword evidence="1" id="KW-0472">Membrane</keyword>
<proteinExistence type="predicted"/>
<feature type="transmembrane region" description="Helical" evidence="1">
    <location>
        <begin position="321"/>
        <end position="341"/>
    </location>
</feature>
<dbReference type="EMBL" id="CAJJDP010000122">
    <property type="protein sequence ID" value="CAD8200637.1"/>
    <property type="molecule type" value="Genomic_DNA"/>
</dbReference>
<keyword evidence="1" id="KW-1133">Transmembrane helix</keyword>
<dbReference type="OMA" id="NEDQSVC"/>
<evidence type="ECO:0000313" key="4">
    <source>
        <dbReference type="Proteomes" id="UP000683925"/>
    </source>
</evidence>
<dbReference type="AlphaFoldDB" id="A0A8S1XI57"/>
<evidence type="ECO:0000313" key="3">
    <source>
        <dbReference type="EMBL" id="CAD8200637.1"/>
    </source>
</evidence>
<accession>A0A8S1XI57</accession>
<feature type="signal peptide" evidence="2">
    <location>
        <begin position="1"/>
        <end position="22"/>
    </location>
</feature>
<gene>
    <name evidence="3" type="ORF">POCTA_138.1.T1220124</name>
</gene>
<keyword evidence="4" id="KW-1185">Reference proteome</keyword>
<keyword evidence="1" id="KW-0812">Transmembrane</keyword>
<protein>
    <recommendedName>
        <fullName evidence="5">Transmembrane protein</fullName>
    </recommendedName>
</protein>
<name>A0A8S1XI57_PAROT</name>
<evidence type="ECO:0008006" key="5">
    <source>
        <dbReference type="Google" id="ProtNLM"/>
    </source>
</evidence>
<comment type="caution">
    <text evidence="3">The sequence shown here is derived from an EMBL/GenBank/DDBJ whole genome shotgun (WGS) entry which is preliminary data.</text>
</comment>
<dbReference type="OrthoDB" id="296981at2759"/>
<reference evidence="3" key="1">
    <citation type="submission" date="2021-01" db="EMBL/GenBank/DDBJ databases">
        <authorList>
            <consortium name="Genoscope - CEA"/>
            <person name="William W."/>
        </authorList>
    </citation>
    <scope>NUCLEOTIDE SEQUENCE</scope>
</reference>
<keyword evidence="2" id="KW-0732">Signal</keyword>
<dbReference type="Proteomes" id="UP000683925">
    <property type="component" value="Unassembled WGS sequence"/>
</dbReference>
<organism evidence="3 4">
    <name type="scientific">Paramecium octaurelia</name>
    <dbReference type="NCBI Taxonomy" id="43137"/>
    <lineage>
        <taxon>Eukaryota</taxon>
        <taxon>Sar</taxon>
        <taxon>Alveolata</taxon>
        <taxon>Ciliophora</taxon>
        <taxon>Intramacronucleata</taxon>
        <taxon>Oligohymenophorea</taxon>
        <taxon>Peniculida</taxon>
        <taxon>Parameciidae</taxon>
        <taxon>Paramecium</taxon>
    </lineage>
</organism>
<feature type="chain" id="PRO_5035837777" description="Transmembrane protein" evidence="2">
    <location>
        <begin position="23"/>
        <end position="342"/>
    </location>
</feature>